<evidence type="ECO:0008006" key="8">
    <source>
        <dbReference type="Google" id="ProtNLM"/>
    </source>
</evidence>
<dbReference type="Proteomes" id="UP000226192">
    <property type="component" value="Unassembled WGS sequence"/>
</dbReference>
<feature type="domain" description="Ketopantoate reductase N-terminal" evidence="4">
    <location>
        <begin position="60"/>
        <end position="237"/>
    </location>
</feature>
<dbReference type="STRING" id="1399860.A0A2C5XVY8"/>
<evidence type="ECO:0000313" key="6">
    <source>
        <dbReference type="EMBL" id="PHH60627.1"/>
    </source>
</evidence>
<dbReference type="PANTHER" id="PTHR43765">
    <property type="entry name" value="2-DEHYDROPANTOATE 2-REDUCTASE-RELATED"/>
    <property type="match status" value="1"/>
</dbReference>
<keyword evidence="7" id="KW-1185">Reference proteome</keyword>
<dbReference type="SUPFAM" id="SSF51735">
    <property type="entry name" value="NAD(P)-binding Rossmann-fold domains"/>
    <property type="match status" value="1"/>
</dbReference>
<evidence type="ECO:0000259" key="5">
    <source>
        <dbReference type="Pfam" id="PF08546"/>
    </source>
</evidence>
<dbReference type="Gene3D" id="3.40.50.720">
    <property type="entry name" value="NAD(P)-binding Rossmann-like Domain"/>
    <property type="match status" value="1"/>
</dbReference>
<evidence type="ECO:0000259" key="4">
    <source>
        <dbReference type="Pfam" id="PF02558"/>
    </source>
</evidence>
<reference evidence="6 7" key="1">
    <citation type="submission" date="2017-06" db="EMBL/GenBank/DDBJ databases">
        <title>Ant-infecting Ophiocordyceps genomes reveal a high diversity of potential behavioral manipulation genes and a possible major role for enterotoxins.</title>
        <authorList>
            <person name="De Bekker C."/>
            <person name="Evans H.C."/>
            <person name="Brachmann A."/>
            <person name="Hughes D.P."/>
        </authorList>
    </citation>
    <scope>NUCLEOTIDE SEQUENCE [LARGE SCALE GENOMIC DNA]</scope>
    <source>
        <strain evidence="6 7">Map64</strain>
    </source>
</reference>
<dbReference type="GO" id="GO:0008677">
    <property type="term" value="F:2-dehydropantoate 2-reductase activity"/>
    <property type="evidence" value="ECO:0007669"/>
    <property type="project" value="TreeGrafter"/>
</dbReference>
<dbReference type="GO" id="GO:0005739">
    <property type="term" value="C:mitochondrion"/>
    <property type="evidence" value="ECO:0007669"/>
    <property type="project" value="TreeGrafter"/>
</dbReference>
<name>A0A2C5XVY8_9HYPO</name>
<dbReference type="AlphaFoldDB" id="A0A2C5XVY8"/>
<dbReference type="SUPFAM" id="SSF48179">
    <property type="entry name" value="6-phosphogluconate dehydrogenase C-terminal domain-like"/>
    <property type="match status" value="1"/>
</dbReference>
<evidence type="ECO:0000256" key="2">
    <source>
        <dbReference type="ARBA" id="ARBA00022857"/>
    </source>
</evidence>
<dbReference type="GO" id="GO:0050661">
    <property type="term" value="F:NADP binding"/>
    <property type="evidence" value="ECO:0007669"/>
    <property type="project" value="TreeGrafter"/>
</dbReference>
<evidence type="ECO:0000256" key="3">
    <source>
        <dbReference type="ARBA" id="ARBA00023002"/>
    </source>
</evidence>
<dbReference type="InterPro" id="IPR013328">
    <property type="entry name" value="6PGD_dom2"/>
</dbReference>
<keyword evidence="3" id="KW-0560">Oxidoreductase</keyword>
<dbReference type="Pfam" id="PF08546">
    <property type="entry name" value="ApbA_C"/>
    <property type="match status" value="1"/>
</dbReference>
<feature type="domain" description="Ketopantoate reductase C-terminal" evidence="5">
    <location>
        <begin position="285"/>
        <end position="425"/>
    </location>
</feature>
<dbReference type="InterPro" id="IPR008927">
    <property type="entry name" value="6-PGluconate_DH-like_C_sf"/>
</dbReference>
<comment type="caution">
    <text evidence="6">The sequence shown here is derived from an EMBL/GenBank/DDBJ whole genome shotgun (WGS) entry which is preliminary data.</text>
</comment>
<dbReference type="OrthoDB" id="73846at2759"/>
<evidence type="ECO:0000256" key="1">
    <source>
        <dbReference type="ARBA" id="ARBA00007870"/>
    </source>
</evidence>
<dbReference type="Gene3D" id="1.10.1040.10">
    <property type="entry name" value="N-(1-d-carboxylethyl)-l-norvaline Dehydrogenase, domain 2"/>
    <property type="match status" value="1"/>
</dbReference>
<comment type="similarity">
    <text evidence="1">Belongs to the ketopantoate reductase family.</text>
</comment>
<protein>
    <recommendedName>
        <fullName evidence="8">2-dehydropantoate 2-reductase</fullName>
    </recommendedName>
</protein>
<keyword evidence="2" id="KW-0521">NADP</keyword>
<dbReference type="InterPro" id="IPR036291">
    <property type="entry name" value="NAD(P)-bd_dom_sf"/>
</dbReference>
<evidence type="ECO:0000313" key="7">
    <source>
        <dbReference type="Proteomes" id="UP000226192"/>
    </source>
</evidence>
<dbReference type="InterPro" id="IPR013332">
    <property type="entry name" value="KPR_N"/>
</dbReference>
<sequence>MPSRHLQTLANNSHRPKWLAHIAGDGSSPPRLYAWTAANIPGSSGAHNREQRQEKDSRRIYILGIGNIGRLFASHLARLPDRPPITLILRRPELLTKWYSSHCQGLQIISPGGEGSQSKTTTHKTAFDVECWCETPPPQGPIDHPLPVNRLIVTTKAASALPAVDRLRRYLAPDSAVVMIHNGVSALWPPHGDEYLEQRYPNGGAPRFFAGVTSHALSSVGDFCSMHVAPSDSVIGPILPRGPNTDTEASCPCPEPWSTTQGLVPQIQAAKGLQFRTVPWRELWLLQLDKLVANTTINPLATVLRCRNGQLFENSHDDVIPLIMDRLLQETCHVIQALVSHPASASMVGPGGVEALKQRYTVRQMRHMVCDIGKRSAANTCSMLQDVQAGRLTEVSELNGWLLDTAARLGRIALPTHAALVDLVEDRVALSKAELARRLV</sequence>
<dbReference type="InterPro" id="IPR013752">
    <property type="entry name" value="KPA_reductase"/>
</dbReference>
<organism evidence="6 7">
    <name type="scientific">Ophiocordyceps australis</name>
    <dbReference type="NCBI Taxonomy" id="1399860"/>
    <lineage>
        <taxon>Eukaryota</taxon>
        <taxon>Fungi</taxon>
        <taxon>Dikarya</taxon>
        <taxon>Ascomycota</taxon>
        <taxon>Pezizomycotina</taxon>
        <taxon>Sordariomycetes</taxon>
        <taxon>Hypocreomycetidae</taxon>
        <taxon>Hypocreales</taxon>
        <taxon>Ophiocordycipitaceae</taxon>
        <taxon>Ophiocordyceps</taxon>
    </lineage>
</organism>
<gene>
    <name evidence="6" type="ORF">CDD81_1417</name>
</gene>
<dbReference type="InterPro" id="IPR050838">
    <property type="entry name" value="Ketopantoate_reductase"/>
</dbReference>
<accession>A0A2C5XVY8</accession>
<proteinExistence type="inferred from homology"/>
<dbReference type="Pfam" id="PF02558">
    <property type="entry name" value="ApbA"/>
    <property type="match status" value="1"/>
</dbReference>
<dbReference type="EMBL" id="NJET01000137">
    <property type="protein sequence ID" value="PHH60627.1"/>
    <property type="molecule type" value="Genomic_DNA"/>
</dbReference>
<dbReference type="PANTHER" id="PTHR43765:SF2">
    <property type="entry name" value="2-DEHYDROPANTOATE 2-REDUCTASE"/>
    <property type="match status" value="1"/>
</dbReference>